<dbReference type="InterPro" id="IPR001647">
    <property type="entry name" value="HTH_TetR"/>
</dbReference>
<dbReference type="InterPro" id="IPR050109">
    <property type="entry name" value="HTH-type_TetR-like_transc_reg"/>
</dbReference>
<dbReference type="PROSITE" id="PS50977">
    <property type="entry name" value="HTH_TETR_2"/>
    <property type="match status" value="1"/>
</dbReference>
<dbReference type="SUPFAM" id="SSF46689">
    <property type="entry name" value="Homeodomain-like"/>
    <property type="match status" value="1"/>
</dbReference>
<dbReference type="InterPro" id="IPR009057">
    <property type="entry name" value="Homeodomain-like_sf"/>
</dbReference>
<evidence type="ECO:0000256" key="3">
    <source>
        <dbReference type="ARBA" id="ARBA00023163"/>
    </source>
</evidence>
<evidence type="ECO:0000256" key="1">
    <source>
        <dbReference type="ARBA" id="ARBA00023015"/>
    </source>
</evidence>
<feature type="domain" description="HTH tetR-type" evidence="5">
    <location>
        <begin position="12"/>
        <end position="72"/>
    </location>
</feature>
<keyword evidence="2 4" id="KW-0238">DNA-binding</keyword>
<dbReference type="GO" id="GO:0000976">
    <property type="term" value="F:transcription cis-regulatory region binding"/>
    <property type="evidence" value="ECO:0007669"/>
    <property type="project" value="TreeGrafter"/>
</dbReference>
<evidence type="ECO:0000313" key="6">
    <source>
        <dbReference type="EMBL" id="MCG7946021.1"/>
    </source>
</evidence>
<proteinExistence type="predicted"/>
<dbReference type="PROSITE" id="PS01081">
    <property type="entry name" value="HTH_TETR_1"/>
    <property type="match status" value="1"/>
</dbReference>
<dbReference type="AlphaFoldDB" id="A0A9E4KAV2"/>
<protein>
    <submittedName>
        <fullName evidence="6">TetR/AcrR family transcriptional regulator</fullName>
    </submittedName>
</protein>
<dbReference type="SUPFAM" id="SSF48498">
    <property type="entry name" value="Tetracyclin repressor-like, C-terminal domain"/>
    <property type="match status" value="1"/>
</dbReference>
<sequence>MLHLKKTATQDLPVYDRILSTALDLFVERGYHNVSIHDIQKMANVSIGSIYNHFGGKEGVAKALYYHLIREMEELVADVIDENLSFRESCNRIISLLFEYTESKRNIVAYVLHAKHQEFLPDEPPICSSTPFKTMRNIVQRGMESGEIRDGDPWVVASGVFGGAIRLIHLRLDGVLNVPLPELYDELIDCMWHGMEPISIEENVA</sequence>
<evidence type="ECO:0000256" key="4">
    <source>
        <dbReference type="PROSITE-ProRule" id="PRU00335"/>
    </source>
</evidence>
<dbReference type="PANTHER" id="PTHR30055">
    <property type="entry name" value="HTH-TYPE TRANSCRIPTIONAL REGULATOR RUTR"/>
    <property type="match status" value="1"/>
</dbReference>
<evidence type="ECO:0000259" key="5">
    <source>
        <dbReference type="PROSITE" id="PS50977"/>
    </source>
</evidence>
<keyword evidence="1" id="KW-0805">Transcription regulation</keyword>
<name>A0A9E4KAV2_9GAMM</name>
<dbReference type="InterPro" id="IPR032551">
    <property type="entry name" value="BscR_C"/>
</dbReference>
<feature type="DNA-binding region" description="H-T-H motif" evidence="4">
    <location>
        <begin position="35"/>
        <end position="54"/>
    </location>
</feature>
<dbReference type="PRINTS" id="PR00455">
    <property type="entry name" value="HTHTETR"/>
</dbReference>
<reference evidence="6" key="1">
    <citation type="journal article" date="2021" name="Proc. Natl. Acad. Sci. U.S.A.">
        <title>Global biogeography of chemosynthetic symbionts reveals both localized and globally distributed symbiont groups. .</title>
        <authorList>
            <person name="Osvatic J.T."/>
            <person name="Wilkins L.G.E."/>
            <person name="Leibrecht L."/>
            <person name="Leray M."/>
            <person name="Zauner S."/>
            <person name="Polzin J."/>
            <person name="Camacho Y."/>
            <person name="Gros O."/>
            <person name="van Gils J.A."/>
            <person name="Eisen J.A."/>
            <person name="Petersen J.M."/>
            <person name="Yuen B."/>
        </authorList>
    </citation>
    <scope>NUCLEOTIDE SEQUENCE</scope>
    <source>
        <strain evidence="6">MAGclacostrist064TRANS</strain>
    </source>
</reference>
<dbReference type="InterPro" id="IPR023772">
    <property type="entry name" value="DNA-bd_HTH_TetR-type_CS"/>
</dbReference>
<gene>
    <name evidence="6" type="ORF">JAZ07_06680</name>
</gene>
<keyword evidence="3" id="KW-0804">Transcription</keyword>
<dbReference type="Gene3D" id="1.10.357.10">
    <property type="entry name" value="Tetracycline Repressor, domain 2"/>
    <property type="match status" value="1"/>
</dbReference>
<dbReference type="Proteomes" id="UP000886667">
    <property type="component" value="Unassembled WGS sequence"/>
</dbReference>
<dbReference type="Pfam" id="PF16295">
    <property type="entry name" value="TetR_C_10"/>
    <property type="match status" value="1"/>
</dbReference>
<dbReference type="InterPro" id="IPR036271">
    <property type="entry name" value="Tet_transcr_reg_TetR-rel_C_sf"/>
</dbReference>
<dbReference type="PANTHER" id="PTHR30055:SF234">
    <property type="entry name" value="HTH-TYPE TRANSCRIPTIONAL REGULATOR BETI"/>
    <property type="match status" value="1"/>
</dbReference>
<dbReference type="GO" id="GO:0003700">
    <property type="term" value="F:DNA-binding transcription factor activity"/>
    <property type="evidence" value="ECO:0007669"/>
    <property type="project" value="TreeGrafter"/>
</dbReference>
<dbReference type="EMBL" id="JAEPCM010000214">
    <property type="protein sequence ID" value="MCG7946021.1"/>
    <property type="molecule type" value="Genomic_DNA"/>
</dbReference>
<evidence type="ECO:0000256" key="2">
    <source>
        <dbReference type="ARBA" id="ARBA00023125"/>
    </source>
</evidence>
<dbReference type="Pfam" id="PF00440">
    <property type="entry name" value="TetR_N"/>
    <property type="match status" value="1"/>
</dbReference>
<evidence type="ECO:0000313" key="7">
    <source>
        <dbReference type="Proteomes" id="UP000886667"/>
    </source>
</evidence>
<comment type="caution">
    <text evidence="6">The sequence shown here is derived from an EMBL/GenBank/DDBJ whole genome shotgun (WGS) entry which is preliminary data.</text>
</comment>
<organism evidence="6 7">
    <name type="scientific">Candidatus Thiodiazotropha taylori</name>
    <dbReference type="NCBI Taxonomy" id="2792791"/>
    <lineage>
        <taxon>Bacteria</taxon>
        <taxon>Pseudomonadati</taxon>
        <taxon>Pseudomonadota</taxon>
        <taxon>Gammaproteobacteria</taxon>
        <taxon>Chromatiales</taxon>
        <taxon>Sedimenticolaceae</taxon>
        <taxon>Candidatus Thiodiazotropha</taxon>
    </lineage>
</organism>
<accession>A0A9E4KAV2</accession>